<gene>
    <name evidence="2" type="ORF">EB796_008832</name>
</gene>
<evidence type="ECO:0000313" key="2">
    <source>
        <dbReference type="EMBL" id="KAF6032858.1"/>
    </source>
</evidence>
<accession>A0A7J7K5H2</accession>
<reference evidence="2" key="1">
    <citation type="submission" date="2020-06" db="EMBL/GenBank/DDBJ databases">
        <title>Draft genome of Bugula neritina, a colonial animal packing powerful symbionts and potential medicines.</title>
        <authorList>
            <person name="Rayko M."/>
        </authorList>
    </citation>
    <scope>NUCLEOTIDE SEQUENCE [LARGE SCALE GENOMIC DNA]</scope>
    <source>
        <strain evidence="2">Kwan_BN1</strain>
    </source>
</reference>
<evidence type="ECO:0000313" key="3">
    <source>
        <dbReference type="Proteomes" id="UP000593567"/>
    </source>
</evidence>
<dbReference type="OrthoDB" id="6152977at2759"/>
<keyword evidence="3" id="KW-1185">Reference proteome</keyword>
<evidence type="ECO:0008006" key="4">
    <source>
        <dbReference type="Google" id="ProtNLM"/>
    </source>
</evidence>
<name>A0A7J7K5H2_BUGNE</name>
<protein>
    <recommendedName>
        <fullName evidence="4">C2 domain-containing protein</fullName>
    </recommendedName>
</protein>
<feature type="coiled-coil region" evidence="1">
    <location>
        <begin position="294"/>
        <end position="328"/>
    </location>
</feature>
<comment type="caution">
    <text evidence="2">The sequence shown here is derived from an EMBL/GenBank/DDBJ whole genome shotgun (WGS) entry which is preliminary data.</text>
</comment>
<dbReference type="Proteomes" id="UP000593567">
    <property type="component" value="Unassembled WGS sequence"/>
</dbReference>
<dbReference type="AlphaFoldDB" id="A0A7J7K5H2"/>
<sequence>MLLKEDVLEILPSIEEANSISEEMDKKVTFEAVIVSAESRGEVSGKPELFVLVKNIETGLQYYWPREKFYNRKFVMQELFSKYDDDADDFNGQIADEKDPFTMNPKEDVHIGSLKVYLQSLAYNIELTEQLDIIDYQSEQIGVCNVEIYPCTAKGKIFKPEDDVFVDDPRQLIGQDFHFKVKISGARGLPKRYNEIYAEYRLKSDADPVRTKAIAGTSNPDWRLEKQYHFPNLTEEDIKYFESGCFMVKIFGKQNAGAAARKLDTKKELRKKKAARGQVAVAANSVKKKIDPDNMKLQQNAVVAQTRNKKLNKRLEWLKDLLREANSRSKKKVPTRLIIAILEAKNYKEAKRIIASIGKSKGGEHSDSDSEDEVDIEKAEAQSCACLVS</sequence>
<dbReference type="EMBL" id="VXIV02001471">
    <property type="protein sequence ID" value="KAF6032858.1"/>
    <property type="molecule type" value="Genomic_DNA"/>
</dbReference>
<keyword evidence="1" id="KW-0175">Coiled coil</keyword>
<organism evidence="2 3">
    <name type="scientific">Bugula neritina</name>
    <name type="common">Brown bryozoan</name>
    <name type="synonym">Sertularia neritina</name>
    <dbReference type="NCBI Taxonomy" id="10212"/>
    <lineage>
        <taxon>Eukaryota</taxon>
        <taxon>Metazoa</taxon>
        <taxon>Spiralia</taxon>
        <taxon>Lophotrochozoa</taxon>
        <taxon>Bryozoa</taxon>
        <taxon>Gymnolaemata</taxon>
        <taxon>Cheilostomatida</taxon>
        <taxon>Flustrina</taxon>
        <taxon>Buguloidea</taxon>
        <taxon>Bugulidae</taxon>
        <taxon>Bugula</taxon>
    </lineage>
</organism>
<proteinExistence type="predicted"/>
<evidence type="ECO:0000256" key="1">
    <source>
        <dbReference type="SAM" id="Coils"/>
    </source>
</evidence>